<sequence length="229" mass="26745">MSTISSYLPDIVDYAVSAGITVRSNTLRKEQTEFVCPWCTLSKGNYKLTLNRSRGVFRCFTCGINGGVIDFIQHVEQKSREEVLKNLREKSGLDEMLHQKKQAKKHPAERLNTSQLGLIGFRDSRTPRLRYGDYTYRKSLNEWIWAEWTRFIDCKKREALVHLIYSIQINQYQQALDDIDQMSKDIDYDLLPEVFEAYGCGNQPRTWAIGVHKWADSLQESYLKTIKNY</sequence>
<accession>A0ABX2MF50</accession>
<dbReference type="Pfam" id="PF01807">
    <property type="entry name" value="Zn_ribbon_DnaG"/>
    <property type="match status" value="1"/>
</dbReference>
<protein>
    <recommendedName>
        <fullName evidence="1">Zinc finger CHC2-type domain-containing protein</fullName>
    </recommendedName>
</protein>
<gene>
    <name evidence="2" type="ORF">HP548_02770</name>
</gene>
<feature type="domain" description="Zinc finger CHC2-type" evidence="1">
    <location>
        <begin position="46"/>
        <end position="88"/>
    </location>
</feature>
<organism evidence="2 3">
    <name type="scientific">Paenibacillus taichungensis</name>
    <dbReference type="NCBI Taxonomy" id="484184"/>
    <lineage>
        <taxon>Bacteria</taxon>
        <taxon>Bacillati</taxon>
        <taxon>Bacillota</taxon>
        <taxon>Bacilli</taxon>
        <taxon>Bacillales</taxon>
        <taxon>Paenibacillaceae</taxon>
        <taxon>Paenibacillus</taxon>
    </lineage>
</organism>
<dbReference type="InterPro" id="IPR036977">
    <property type="entry name" value="DNA_primase_Znf_CHC2"/>
</dbReference>
<evidence type="ECO:0000313" key="2">
    <source>
        <dbReference type="EMBL" id="NUU53019.1"/>
    </source>
</evidence>
<proteinExistence type="predicted"/>
<dbReference type="SUPFAM" id="SSF57783">
    <property type="entry name" value="Zinc beta-ribbon"/>
    <property type="match status" value="1"/>
</dbReference>
<name>A0ABX2MF50_9BACL</name>
<evidence type="ECO:0000313" key="3">
    <source>
        <dbReference type="Proteomes" id="UP000577724"/>
    </source>
</evidence>
<dbReference type="EMBL" id="JABMCC010000089">
    <property type="protein sequence ID" value="NUU53019.1"/>
    <property type="molecule type" value="Genomic_DNA"/>
</dbReference>
<dbReference type="SMART" id="SM00400">
    <property type="entry name" value="ZnF_CHCC"/>
    <property type="match status" value="1"/>
</dbReference>
<dbReference type="Proteomes" id="UP000577724">
    <property type="component" value="Unassembled WGS sequence"/>
</dbReference>
<reference evidence="2 3" key="1">
    <citation type="submission" date="2020-05" db="EMBL/GenBank/DDBJ databases">
        <title>Genome Sequencing of Type Strains.</title>
        <authorList>
            <person name="Lemaire J.F."/>
            <person name="Inderbitzin P."/>
            <person name="Gregorio O.A."/>
            <person name="Collins S.B."/>
            <person name="Wespe N."/>
            <person name="Knight-Connoni V."/>
        </authorList>
    </citation>
    <scope>NUCLEOTIDE SEQUENCE [LARGE SCALE GENOMIC DNA]</scope>
    <source>
        <strain evidence="2 3">DSM 19942</strain>
    </source>
</reference>
<comment type="caution">
    <text evidence="2">The sequence shown here is derived from an EMBL/GenBank/DDBJ whole genome shotgun (WGS) entry which is preliminary data.</text>
</comment>
<dbReference type="InterPro" id="IPR002694">
    <property type="entry name" value="Znf_CHC2"/>
</dbReference>
<keyword evidence="3" id="KW-1185">Reference proteome</keyword>
<dbReference type="Gene3D" id="3.90.580.10">
    <property type="entry name" value="Zinc finger, CHC2-type domain"/>
    <property type="match status" value="1"/>
</dbReference>
<dbReference type="RefSeq" id="WP_415640175.1">
    <property type="nucleotide sequence ID" value="NZ_CBCRYD010000030.1"/>
</dbReference>
<evidence type="ECO:0000259" key="1">
    <source>
        <dbReference type="SMART" id="SM00400"/>
    </source>
</evidence>